<feature type="region of interest" description="Disordered" evidence="1">
    <location>
        <begin position="769"/>
        <end position="789"/>
    </location>
</feature>
<dbReference type="Gene3D" id="2.60.40.10">
    <property type="entry name" value="Immunoglobulins"/>
    <property type="match status" value="10"/>
</dbReference>
<gene>
    <name evidence="3" type="ORF">FJV41_30045</name>
</gene>
<name>A0A540WTB5_9BACT</name>
<feature type="domain" description="CARDB" evidence="2">
    <location>
        <begin position="458"/>
        <end position="579"/>
    </location>
</feature>
<evidence type="ECO:0000313" key="4">
    <source>
        <dbReference type="Proteomes" id="UP000315369"/>
    </source>
</evidence>
<feature type="domain" description="CARDB" evidence="2">
    <location>
        <begin position="723"/>
        <end position="845"/>
    </location>
</feature>
<feature type="domain" description="CARDB" evidence="2">
    <location>
        <begin position="328"/>
        <end position="449"/>
    </location>
</feature>
<accession>A0A540WTB5</accession>
<evidence type="ECO:0000313" key="3">
    <source>
        <dbReference type="EMBL" id="TQF12253.1"/>
    </source>
</evidence>
<dbReference type="Proteomes" id="UP000315369">
    <property type="component" value="Unassembled WGS sequence"/>
</dbReference>
<evidence type="ECO:0000256" key="1">
    <source>
        <dbReference type="SAM" id="MobiDB-lite"/>
    </source>
</evidence>
<protein>
    <recommendedName>
        <fullName evidence="2">CARDB domain-containing protein</fullName>
    </recommendedName>
</protein>
<reference evidence="3 4" key="1">
    <citation type="submission" date="2019-06" db="EMBL/GenBank/DDBJ databases">
        <authorList>
            <person name="Livingstone P."/>
            <person name="Whitworth D."/>
        </authorList>
    </citation>
    <scope>NUCLEOTIDE SEQUENCE [LARGE SCALE GENOMIC DNA]</scope>
    <source>
        <strain evidence="3 4">AM401</strain>
    </source>
</reference>
<evidence type="ECO:0000259" key="2">
    <source>
        <dbReference type="Pfam" id="PF07705"/>
    </source>
</evidence>
<dbReference type="InterPro" id="IPR013783">
    <property type="entry name" value="Ig-like_fold"/>
</dbReference>
<dbReference type="Pfam" id="PF07705">
    <property type="entry name" value="CARDB"/>
    <property type="match status" value="10"/>
</dbReference>
<proteinExistence type="predicted"/>
<comment type="caution">
    <text evidence="3">The sequence shown here is derived from an EMBL/GenBank/DDBJ whole genome shotgun (WGS) entry which is preliminary data.</text>
</comment>
<feature type="domain" description="CARDB" evidence="2">
    <location>
        <begin position="854"/>
        <end position="978"/>
    </location>
</feature>
<feature type="domain" description="CARDB" evidence="2">
    <location>
        <begin position="589"/>
        <end position="713"/>
    </location>
</feature>
<dbReference type="OrthoDB" id="5377562at2"/>
<sequence>MKRRPPRRSACQATGDFMKRPEWSATATRWLVMGLFVGVSAGCSGGEPAQEQPTLETASSPLNPGPDLVVTGVRGPASVFAADSFTTTVTVCNQGTTYANRGSTVAVLLSLDNVLSPLTTTPPPADQSLVGQETLHETLEAGQCADVRVTGTSWLPPAAQGDGAYFLGAIVDTNQSVAEVNENNNANAQTRIGVGNRPDLVITELSSPPSVPQGGYFTVAVTVCNQGTASVPSVRTQLFLSTDNVLTPTGPGAPALDQSPIGEVQTQMPLNAGACVRRSVSVWASLPPAGQGDGAYYLGAIVDDPASVQELREDNNAYAKERIGVGNKPDLIITELRGPASVLDNQGFDVQVRVCNQGTTYAPGHSARLFLSTDDVLTPTGPGAPAMDQSPVGSMQLPLLNPGQCVTRTVAAQAWLPPAGQGAGAYFLGAIVDDPSSVQELREDNNSYAKERIGVGSRPDLVVTAMTSQASMNTGQATAVSVTVCNQGTTMSNSSWTNLYLSLDAVLTPMNPMGPPANDQSPLGGLQIPSLNPGQCVTRGDSFWPSLPPIPTNATAFYLAAIVDESGFVQELREDNNIFVNGLVGLGNRPDLVVTELSVPPTLSPGQSFTATATVCNQGTLSSNATQAQLYLSMDTSLTPMMVGPGGSPPTDQAPLGMVSVPPLSAGQCATRSTSAWVNYPMDGQGEGAYYVGAIVDEQGSVLELREDNNAFVKGLVGVGNRADLVITAMTGPASITSGQNFTTTVTFCNQGLQSSPSTQAQLYLSTDTSLTPLSSGPGGPPSDQVPLGSLSVPSLNAGVCLTRSGSFYGSPPPDGAGDGAYYLGAIVDDPSSVQELREDNNAFVKGLIGVGNRPDLVVTGLNVPQALQNGQSFTAAVTVCNQGTQASTSTQAQIYVSMDTVLTPMPYGPGGSPATDQSPVGGVSVPSLNPGQCATRSTTGWAGLPPDAQGDGAYYLGALVDDPSSVQELREDNNSFVKGPIGIGNRPDLVITAMTAPTSASINQPFTLGVTVCNRGTVLSNSTAARLFLSMDAALTSMSAPGSPAADQSEVANVSIPSLAVGQCATRSASATAWLPPDAQGDGAYYVGALVDDPASVQELREDNNTFVKGFIGVGSRSDLVITAMTSPTSVTQGQAFTATVTVCNQGTQSSTSTSAQLVLSLDDALSLSVSPPALDQVAIGSVDVPALLAAQCVTRSASVNAYAPPAGEGTAYYLGALVDSSGGVQELREDNNTFVKGLIGVGTRPDLVITSLTGPVSILVGNTLTSTVRVCNQGTQASSPGWVSLYLSVDTSLAPEPSMPGPGSSANMDQRELGGANVIALNPGDCITQSLNVTAHLPQDAMGQGGSYFLGAYADPYQSQPELREDNNSRTLALQVTL</sequence>
<organism evidence="3 4">
    <name type="scientific">Myxococcus llanfairpwllgwyngyllgogerychwyrndrobwllllantysiliogogogochensis</name>
    <dbReference type="NCBI Taxonomy" id="2590453"/>
    <lineage>
        <taxon>Bacteria</taxon>
        <taxon>Pseudomonadati</taxon>
        <taxon>Myxococcota</taxon>
        <taxon>Myxococcia</taxon>
        <taxon>Myxococcales</taxon>
        <taxon>Cystobacterineae</taxon>
        <taxon>Myxococcaceae</taxon>
        <taxon>Myxococcus</taxon>
    </lineage>
</organism>
<feature type="domain" description="CARDB" evidence="2">
    <location>
        <begin position="1119"/>
        <end position="1237"/>
    </location>
</feature>
<dbReference type="InterPro" id="IPR011635">
    <property type="entry name" value="CARDB"/>
</dbReference>
<feature type="domain" description="CARDB" evidence="2">
    <location>
        <begin position="987"/>
        <end position="1109"/>
    </location>
</feature>
<feature type="domain" description="CARDB" evidence="2">
    <location>
        <begin position="66"/>
        <end position="187"/>
    </location>
</feature>
<feature type="domain" description="CARDB" evidence="2">
    <location>
        <begin position="197"/>
        <end position="319"/>
    </location>
</feature>
<feature type="domain" description="CARDB" evidence="2">
    <location>
        <begin position="1246"/>
        <end position="1373"/>
    </location>
</feature>
<dbReference type="EMBL" id="VIFM01000147">
    <property type="protein sequence ID" value="TQF12253.1"/>
    <property type="molecule type" value="Genomic_DNA"/>
</dbReference>
<keyword evidence="4" id="KW-1185">Reference proteome</keyword>